<protein>
    <recommendedName>
        <fullName evidence="9">Glycosyltransferase RgtA/B/C/D-like domain-containing protein</fullName>
    </recommendedName>
</protein>
<feature type="transmembrane region" description="Helical" evidence="8">
    <location>
        <begin position="95"/>
        <end position="113"/>
    </location>
</feature>
<keyword evidence="4" id="KW-0808">Transferase</keyword>
<feature type="transmembrane region" description="Helical" evidence="8">
    <location>
        <begin position="142"/>
        <end position="159"/>
    </location>
</feature>
<name>A0A0G0QK06_9BACT</name>
<evidence type="ECO:0000259" key="9">
    <source>
        <dbReference type="Pfam" id="PF13231"/>
    </source>
</evidence>
<keyword evidence="5 8" id="KW-0812">Transmembrane</keyword>
<keyword evidence="6 8" id="KW-1133">Transmembrane helix</keyword>
<evidence type="ECO:0000256" key="7">
    <source>
        <dbReference type="ARBA" id="ARBA00023136"/>
    </source>
</evidence>
<sequence>MKKLGVVILALIVILAAFLRIWKLDMVPASLNWDEVDAGYNAFTVANWGIDEWGNKFPLVFQSFYDDKHPVHIYITTVFVKLFGLSDFTMRLPSAIFGALGVLIIFYLTKYLFKKDLPAYFAAIFLAISPYHLQFSRGLWEVNFAFFFFILGIMFFYLGKNKNAWYFPLSFLGFGLSLYSYHSSKIVVPPMIIVLSVLYFKDFTKNIKAFAVSILVLTIFIVGLVINPRLLGFARAEQNKFPDEKIRATDLYQKTGNQYLGTLEIVAGNYIKYFSPDYLFINGDQNPRNSVKVFGEFYKIDALLITLGLIFMIIKPRKEWLVLFAWIALAPVPGALSGFTPNAARGLFMMGSLQIVASYGLYSIVNLFRKNIVKSVIVILVFVPLIWEFSSYLSYYYKEYGKKDAIEWQYGMKQIALYVKDHPYIDKVYMTKERQQPYIFILNYLEYPVYKYLKTVQYDESQSKSYNVAKSFGKFQFSEWNSVDSYPAPYVLYVLTPSQYDGLRYRSMFDVKELVKYPDGTNAYFLVEGGYNE</sequence>
<dbReference type="Pfam" id="PF13231">
    <property type="entry name" value="PMT_2"/>
    <property type="match status" value="1"/>
</dbReference>
<evidence type="ECO:0000256" key="2">
    <source>
        <dbReference type="ARBA" id="ARBA00022475"/>
    </source>
</evidence>
<evidence type="ECO:0000256" key="4">
    <source>
        <dbReference type="ARBA" id="ARBA00022679"/>
    </source>
</evidence>
<dbReference type="InterPro" id="IPR038731">
    <property type="entry name" value="RgtA/B/C-like"/>
</dbReference>
<organism evidence="10 11">
    <name type="scientific">Candidatus Woesebacteria bacterium GW2011_GWB1_40_12</name>
    <dbReference type="NCBI Taxonomy" id="1618576"/>
    <lineage>
        <taxon>Bacteria</taxon>
        <taxon>Candidatus Woeseibacteriota</taxon>
    </lineage>
</organism>
<dbReference type="AlphaFoldDB" id="A0A0G0QK06"/>
<feature type="domain" description="Glycosyltransferase RgtA/B/C/D-like" evidence="9">
    <location>
        <begin position="67"/>
        <end position="222"/>
    </location>
</feature>
<dbReference type="GO" id="GO:0005886">
    <property type="term" value="C:plasma membrane"/>
    <property type="evidence" value="ECO:0007669"/>
    <property type="project" value="UniProtKB-SubCell"/>
</dbReference>
<reference evidence="10 11" key="1">
    <citation type="journal article" date="2015" name="Nature">
        <title>rRNA introns, odd ribosomes, and small enigmatic genomes across a large radiation of phyla.</title>
        <authorList>
            <person name="Brown C.T."/>
            <person name="Hug L.A."/>
            <person name="Thomas B.C."/>
            <person name="Sharon I."/>
            <person name="Castelle C.J."/>
            <person name="Singh A."/>
            <person name="Wilkins M.J."/>
            <person name="Williams K.H."/>
            <person name="Banfield J.F."/>
        </authorList>
    </citation>
    <scope>NUCLEOTIDE SEQUENCE [LARGE SCALE GENOMIC DNA]</scope>
</reference>
<feature type="transmembrane region" description="Helical" evidence="8">
    <location>
        <begin position="321"/>
        <end position="340"/>
    </location>
</feature>
<keyword evidence="7 8" id="KW-0472">Membrane</keyword>
<proteinExistence type="predicted"/>
<comment type="subcellular location">
    <subcellularLocation>
        <location evidence="1">Cell membrane</location>
        <topology evidence="1">Multi-pass membrane protein</topology>
    </subcellularLocation>
</comment>
<dbReference type="GO" id="GO:0010041">
    <property type="term" value="P:response to iron(III) ion"/>
    <property type="evidence" value="ECO:0007669"/>
    <property type="project" value="TreeGrafter"/>
</dbReference>
<evidence type="ECO:0000256" key="8">
    <source>
        <dbReference type="SAM" id="Phobius"/>
    </source>
</evidence>
<evidence type="ECO:0000256" key="1">
    <source>
        <dbReference type="ARBA" id="ARBA00004651"/>
    </source>
</evidence>
<evidence type="ECO:0000256" key="5">
    <source>
        <dbReference type="ARBA" id="ARBA00022692"/>
    </source>
</evidence>
<keyword evidence="2" id="KW-1003">Cell membrane</keyword>
<dbReference type="EMBL" id="LBYA01000040">
    <property type="protein sequence ID" value="KKR40689.1"/>
    <property type="molecule type" value="Genomic_DNA"/>
</dbReference>
<evidence type="ECO:0000313" key="11">
    <source>
        <dbReference type="Proteomes" id="UP000034215"/>
    </source>
</evidence>
<dbReference type="Proteomes" id="UP000034215">
    <property type="component" value="Unassembled WGS sequence"/>
</dbReference>
<feature type="transmembrane region" description="Helical" evidence="8">
    <location>
        <begin position="377"/>
        <end position="397"/>
    </location>
</feature>
<dbReference type="PANTHER" id="PTHR33908">
    <property type="entry name" value="MANNOSYLTRANSFERASE YKCB-RELATED"/>
    <property type="match status" value="1"/>
</dbReference>
<accession>A0A0G0QK06</accession>
<dbReference type="InterPro" id="IPR050297">
    <property type="entry name" value="LipidA_mod_glycosyltrf_83"/>
</dbReference>
<comment type="caution">
    <text evidence="10">The sequence shown here is derived from an EMBL/GenBank/DDBJ whole genome shotgun (WGS) entry which is preliminary data.</text>
</comment>
<dbReference type="GO" id="GO:0009103">
    <property type="term" value="P:lipopolysaccharide biosynthetic process"/>
    <property type="evidence" value="ECO:0007669"/>
    <property type="project" value="UniProtKB-ARBA"/>
</dbReference>
<feature type="transmembrane region" description="Helical" evidence="8">
    <location>
        <begin position="346"/>
        <end position="365"/>
    </location>
</feature>
<dbReference type="GO" id="GO:0016763">
    <property type="term" value="F:pentosyltransferase activity"/>
    <property type="evidence" value="ECO:0007669"/>
    <property type="project" value="TreeGrafter"/>
</dbReference>
<evidence type="ECO:0000256" key="3">
    <source>
        <dbReference type="ARBA" id="ARBA00022676"/>
    </source>
</evidence>
<feature type="transmembrane region" description="Helical" evidence="8">
    <location>
        <begin position="119"/>
        <end position="135"/>
    </location>
</feature>
<dbReference type="PANTHER" id="PTHR33908:SF3">
    <property type="entry name" value="UNDECAPRENYL PHOSPHATE-ALPHA-4-AMINO-4-DEOXY-L-ARABINOSE ARABINOSYL TRANSFERASE"/>
    <property type="match status" value="1"/>
</dbReference>
<gene>
    <name evidence="10" type="ORF">UT76_C0040G0004</name>
</gene>
<feature type="transmembrane region" description="Helical" evidence="8">
    <location>
        <begin position="207"/>
        <end position="226"/>
    </location>
</feature>
<keyword evidence="3" id="KW-0328">Glycosyltransferase</keyword>
<evidence type="ECO:0000256" key="6">
    <source>
        <dbReference type="ARBA" id="ARBA00022989"/>
    </source>
</evidence>
<evidence type="ECO:0000313" key="10">
    <source>
        <dbReference type="EMBL" id="KKR40689.1"/>
    </source>
</evidence>
<feature type="transmembrane region" description="Helical" evidence="8">
    <location>
        <begin position="179"/>
        <end position="200"/>
    </location>
</feature>